<comment type="caution">
    <text evidence="10">The sequence shown here is derived from an EMBL/GenBank/DDBJ whole genome shotgun (WGS) entry which is preliminary data.</text>
</comment>
<feature type="transmembrane region" description="Helical" evidence="8">
    <location>
        <begin position="119"/>
        <end position="136"/>
    </location>
</feature>
<evidence type="ECO:0000256" key="4">
    <source>
        <dbReference type="ARBA" id="ARBA00022475"/>
    </source>
</evidence>
<dbReference type="AlphaFoldDB" id="K9H5N4"/>
<dbReference type="RefSeq" id="WP_009538724.1">
    <property type="nucleotide sequence ID" value="NZ_ANHY01000002.1"/>
</dbReference>
<reference evidence="10 11" key="1">
    <citation type="journal article" date="2013" name="Genome Announc.">
        <title>Draft Genome Sequence of an Alphaproteobacterium, Caenispirillum salinarum AK4(T), Isolated from a Solar Saltern.</title>
        <authorList>
            <person name="Khatri I."/>
            <person name="Singh A."/>
            <person name="Korpole S."/>
            <person name="Pinnaka A.K."/>
            <person name="Subramanian S."/>
        </authorList>
    </citation>
    <scope>NUCLEOTIDE SEQUENCE [LARGE SCALE GENOMIC DNA]</scope>
    <source>
        <strain evidence="10 11">AK4</strain>
    </source>
</reference>
<dbReference type="OrthoDB" id="369870at2"/>
<evidence type="ECO:0000256" key="5">
    <source>
        <dbReference type="ARBA" id="ARBA00022692"/>
    </source>
</evidence>
<dbReference type="InterPro" id="IPR037185">
    <property type="entry name" value="EmrE-like"/>
</dbReference>
<sequence>MTQSPTPSQTSAGAAVADPTVRAGFAAAVGAYGIWGISPLFFREIAMVPPLEVVAHRILWALVVLALVITIRGGWTETIAILRDRKKALIFVASATAITVNWITFVHAVTSGRALEASLGYYIFPLVTVMLGAVFLKERFSPRQMVALGLVIAGVAALVIGLGRLPWVTLTLACSFAMYGLLRKTAPAESLVGLFLETILLSPLVLVFLAWLEWTGTGHFIGAPEGAWVTTLLVLAGPLTAVPLFLFAFAARRMRLATLGLMQYMNPTIQFLLATLMFGETLTTPHAVAFGLIWTGIAVYSIGPGRLCRRRRARTGDAA</sequence>
<keyword evidence="5 8" id="KW-0812">Transmembrane</keyword>
<feature type="transmembrane region" description="Helical" evidence="8">
    <location>
        <begin position="194"/>
        <end position="214"/>
    </location>
</feature>
<evidence type="ECO:0000313" key="10">
    <source>
        <dbReference type="EMBL" id="EKV32897.1"/>
    </source>
</evidence>
<dbReference type="SUPFAM" id="SSF103481">
    <property type="entry name" value="Multidrug resistance efflux transporter EmrE"/>
    <property type="match status" value="2"/>
</dbReference>
<name>K9H5N4_9PROT</name>
<dbReference type="InterPro" id="IPR004626">
    <property type="entry name" value="RarD"/>
</dbReference>
<evidence type="ECO:0000256" key="1">
    <source>
        <dbReference type="ARBA" id="ARBA00004651"/>
    </source>
</evidence>
<feature type="transmembrane region" description="Helical" evidence="8">
    <location>
        <begin position="87"/>
        <end position="107"/>
    </location>
</feature>
<comment type="similarity">
    <text evidence="2">Belongs to the EamA transporter family.</text>
</comment>
<feature type="transmembrane region" description="Helical" evidence="8">
    <location>
        <begin position="21"/>
        <end position="42"/>
    </location>
</feature>
<dbReference type="InterPro" id="IPR000620">
    <property type="entry name" value="EamA_dom"/>
</dbReference>
<feature type="domain" description="EamA" evidence="9">
    <location>
        <begin position="24"/>
        <end position="159"/>
    </location>
</feature>
<feature type="transmembrane region" description="Helical" evidence="8">
    <location>
        <begin position="54"/>
        <end position="75"/>
    </location>
</feature>
<keyword evidence="6 8" id="KW-1133">Transmembrane helix</keyword>
<dbReference type="PANTHER" id="PTHR22911:SF137">
    <property type="entry name" value="SOLUTE CARRIER FAMILY 35 MEMBER G2-RELATED"/>
    <property type="match status" value="1"/>
</dbReference>
<feature type="transmembrane region" description="Helical" evidence="8">
    <location>
        <begin position="226"/>
        <end position="249"/>
    </location>
</feature>
<feature type="transmembrane region" description="Helical" evidence="8">
    <location>
        <begin position="145"/>
        <end position="161"/>
    </location>
</feature>
<dbReference type="eggNOG" id="COG2962">
    <property type="taxonomic scope" value="Bacteria"/>
</dbReference>
<keyword evidence="4" id="KW-1003">Cell membrane</keyword>
<protein>
    <submittedName>
        <fullName evidence="10">Protein rarD</fullName>
    </submittedName>
</protein>
<dbReference type="STRING" id="1238182.C882_1735"/>
<dbReference type="Proteomes" id="UP000009881">
    <property type="component" value="Unassembled WGS sequence"/>
</dbReference>
<gene>
    <name evidence="10" type="ORF">C882_1735</name>
</gene>
<feature type="transmembrane region" description="Helical" evidence="8">
    <location>
        <begin position="285"/>
        <end position="303"/>
    </location>
</feature>
<keyword evidence="3" id="KW-0813">Transport</keyword>
<evidence type="ECO:0000256" key="3">
    <source>
        <dbReference type="ARBA" id="ARBA00022448"/>
    </source>
</evidence>
<evidence type="ECO:0000313" key="11">
    <source>
        <dbReference type="Proteomes" id="UP000009881"/>
    </source>
</evidence>
<dbReference type="PANTHER" id="PTHR22911">
    <property type="entry name" value="ACYL-MALONYL CONDENSING ENZYME-RELATED"/>
    <property type="match status" value="1"/>
</dbReference>
<dbReference type="GO" id="GO:0005886">
    <property type="term" value="C:plasma membrane"/>
    <property type="evidence" value="ECO:0007669"/>
    <property type="project" value="UniProtKB-SubCell"/>
</dbReference>
<evidence type="ECO:0000256" key="7">
    <source>
        <dbReference type="ARBA" id="ARBA00023136"/>
    </source>
</evidence>
<comment type="subcellular location">
    <subcellularLocation>
        <location evidence="1">Cell membrane</location>
        <topology evidence="1">Multi-pass membrane protein</topology>
    </subcellularLocation>
</comment>
<dbReference type="EMBL" id="ANHY01000002">
    <property type="protein sequence ID" value="EKV32897.1"/>
    <property type="molecule type" value="Genomic_DNA"/>
</dbReference>
<dbReference type="NCBIfam" id="TIGR00688">
    <property type="entry name" value="rarD"/>
    <property type="match status" value="1"/>
</dbReference>
<evidence type="ECO:0000256" key="8">
    <source>
        <dbReference type="SAM" id="Phobius"/>
    </source>
</evidence>
<keyword evidence="7 8" id="KW-0472">Membrane</keyword>
<keyword evidence="11" id="KW-1185">Reference proteome</keyword>
<evidence type="ECO:0000259" key="9">
    <source>
        <dbReference type="Pfam" id="PF00892"/>
    </source>
</evidence>
<organism evidence="10 11">
    <name type="scientific">Caenispirillum salinarum AK4</name>
    <dbReference type="NCBI Taxonomy" id="1238182"/>
    <lineage>
        <taxon>Bacteria</taxon>
        <taxon>Pseudomonadati</taxon>
        <taxon>Pseudomonadota</taxon>
        <taxon>Alphaproteobacteria</taxon>
        <taxon>Rhodospirillales</taxon>
        <taxon>Novispirillaceae</taxon>
        <taxon>Caenispirillum</taxon>
    </lineage>
</organism>
<feature type="transmembrane region" description="Helical" evidence="8">
    <location>
        <begin position="167"/>
        <end position="182"/>
    </location>
</feature>
<proteinExistence type="inferred from homology"/>
<accession>K9H5N4</accession>
<evidence type="ECO:0000256" key="2">
    <source>
        <dbReference type="ARBA" id="ARBA00007362"/>
    </source>
</evidence>
<feature type="transmembrane region" description="Helical" evidence="8">
    <location>
        <begin position="261"/>
        <end position="279"/>
    </location>
</feature>
<evidence type="ECO:0000256" key="6">
    <source>
        <dbReference type="ARBA" id="ARBA00022989"/>
    </source>
</evidence>
<dbReference type="Pfam" id="PF00892">
    <property type="entry name" value="EamA"/>
    <property type="match status" value="1"/>
</dbReference>